<accession>A0A0E9UT97</accession>
<dbReference type="EMBL" id="GBXM01040384">
    <property type="protein sequence ID" value="JAH68193.1"/>
    <property type="molecule type" value="Transcribed_RNA"/>
</dbReference>
<proteinExistence type="predicted"/>
<reference evidence="1" key="1">
    <citation type="submission" date="2014-11" db="EMBL/GenBank/DDBJ databases">
        <authorList>
            <person name="Amaro Gonzalez C."/>
        </authorList>
    </citation>
    <scope>NUCLEOTIDE SEQUENCE</scope>
</reference>
<protein>
    <submittedName>
        <fullName evidence="1">Uncharacterized protein</fullName>
    </submittedName>
</protein>
<reference evidence="1" key="2">
    <citation type="journal article" date="2015" name="Fish Shellfish Immunol.">
        <title>Early steps in the European eel (Anguilla anguilla)-Vibrio vulnificus interaction in the gills: Role of the RtxA13 toxin.</title>
        <authorList>
            <person name="Callol A."/>
            <person name="Pajuelo D."/>
            <person name="Ebbesson L."/>
            <person name="Teles M."/>
            <person name="MacKenzie S."/>
            <person name="Amaro C."/>
        </authorList>
    </citation>
    <scope>NUCLEOTIDE SEQUENCE</scope>
</reference>
<name>A0A0E9UT97_ANGAN</name>
<organism evidence="1">
    <name type="scientific">Anguilla anguilla</name>
    <name type="common">European freshwater eel</name>
    <name type="synonym">Muraena anguilla</name>
    <dbReference type="NCBI Taxonomy" id="7936"/>
    <lineage>
        <taxon>Eukaryota</taxon>
        <taxon>Metazoa</taxon>
        <taxon>Chordata</taxon>
        <taxon>Craniata</taxon>
        <taxon>Vertebrata</taxon>
        <taxon>Euteleostomi</taxon>
        <taxon>Actinopterygii</taxon>
        <taxon>Neopterygii</taxon>
        <taxon>Teleostei</taxon>
        <taxon>Anguilliformes</taxon>
        <taxon>Anguillidae</taxon>
        <taxon>Anguilla</taxon>
    </lineage>
</organism>
<sequence length="48" mass="5513">MNGKILLILHQQKGAWPLWLLPQKTSFSLNSDLSRQRNCAARSFFPSL</sequence>
<dbReference type="AlphaFoldDB" id="A0A0E9UT97"/>
<evidence type="ECO:0000313" key="1">
    <source>
        <dbReference type="EMBL" id="JAH68193.1"/>
    </source>
</evidence>